<dbReference type="GO" id="GO:0008146">
    <property type="term" value="F:sulfotransferase activity"/>
    <property type="evidence" value="ECO:0007669"/>
    <property type="project" value="InterPro"/>
</dbReference>
<accession>A0A9K3LJL4</accession>
<name>A0A9K3LJL4_9STRA</name>
<evidence type="ECO:0000313" key="8">
    <source>
        <dbReference type="Proteomes" id="UP000693970"/>
    </source>
</evidence>
<gene>
    <name evidence="6" type="ORF">IV203_006858</name>
    <name evidence="7" type="ORF">IV203_026285</name>
</gene>
<evidence type="ECO:0000256" key="1">
    <source>
        <dbReference type="ARBA" id="ARBA00022679"/>
    </source>
</evidence>
<dbReference type="PANTHER" id="PTHR10605">
    <property type="entry name" value="HEPARAN SULFATE SULFOTRANSFERASE"/>
    <property type="match status" value="1"/>
</dbReference>
<proteinExistence type="predicted"/>
<feature type="compositionally biased region" description="Polar residues" evidence="4">
    <location>
        <begin position="297"/>
        <end position="306"/>
    </location>
</feature>
<dbReference type="Pfam" id="PF13469">
    <property type="entry name" value="Sulfotransfer_3"/>
    <property type="match status" value="1"/>
</dbReference>
<evidence type="ECO:0000256" key="4">
    <source>
        <dbReference type="SAM" id="MobiDB-lite"/>
    </source>
</evidence>
<evidence type="ECO:0000256" key="3">
    <source>
        <dbReference type="PIRSR" id="PIRSR637359-2"/>
    </source>
</evidence>
<evidence type="ECO:0000313" key="6">
    <source>
        <dbReference type="EMBL" id="KAG7341766.1"/>
    </source>
</evidence>
<comment type="caution">
    <text evidence="7">The sequence shown here is derived from an EMBL/GenBank/DDBJ whole genome shotgun (WGS) entry which is preliminary data.</text>
</comment>
<evidence type="ECO:0000313" key="7">
    <source>
        <dbReference type="EMBL" id="KAG7362925.1"/>
    </source>
</evidence>
<keyword evidence="5" id="KW-0472">Membrane</keyword>
<keyword evidence="5" id="KW-1133">Transmembrane helix</keyword>
<organism evidence="7 8">
    <name type="scientific">Nitzschia inconspicua</name>
    <dbReference type="NCBI Taxonomy" id="303405"/>
    <lineage>
        <taxon>Eukaryota</taxon>
        <taxon>Sar</taxon>
        <taxon>Stramenopiles</taxon>
        <taxon>Ochrophyta</taxon>
        <taxon>Bacillariophyta</taxon>
        <taxon>Bacillariophyceae</taxon>
        <taxon>Bacillariophycidae</taxon>
        <taxon>Bacillariales</taxon>
        <taxon>Bacillariaceae</taxon>
        <taxon>Nitzschia</taxon>
    </lineage>
</organism>
<evidence type="ECO:0000256" key="5">
    <source>
        <dbReference type="SAM" id="Phobius"/>
    </source>
</evidence>
<dbReference type="OrthoDB" id="411451at2759"/>
<sequence length="480" mass="55346">MELPQPQQQHTRHRLQQQRIFPLFFLVLTVIGVGWRLTIVLDRNQAYVMKFSNATQSKSQSSFSKATVGIVVRSPQEFTLLDGTVVSVGMIGPKIVRAQRQRLVQRNTGYPWQQWDILESDDCRNGTKSSFGTLGSTTPSRLIRKHWLPHAILIGVQKGGTTALYQYMDQHPNIVKSQKELYFLDEVLDQYLLQQQEEEGDIAGGLPQTRLRQAYSAKMKQAVSSVTRNQGHNQQKDHHTNEMLVDWTPNYLFESDRLPARISCIVPWAKLMVLLRNPVDRARSQYDMKLRIQESVGGNTRQTGRSQHPGRNHHHIINNNKLQSTAPPISFKEYVHNDLGALQEAGVIQDWDTVNFDLFFYSPAMDEAWRTYMNNGLNAPIGMGLYAIQLKPFLKMENDFLAIQSEKLMQETDEIYGQVLDFLGLERISLEFYPKANHAAKKQMTAVDEETEKLLRHIFEPFNRKLGELLGKEWEHVWEE</sequence>
<dbReference type="AlphaFoldDB" id="A0A9K3LJL4"/>
<dbReference type="Proteomes" id="UP000693970">
    <property type="component" value="Unassembled WGS sequence"/>
</dbReference>
<protein>
    <submittedName>
        <fullName evidence="7">Sulfotransferase</fullName>
    </submittedName>
</protein>
<feature type="region of interest" description="Disordered" evidence="4">
    <location>
        <begin position="297"/>
        <end position="319"/>
    </location>
</feature>
<evidence type="ECO:0000256" key="2">
    <source>
        <dbReference type="PIRSR" id="PIRSR637359-1"/>
    </source>
</evidence>
<dbReference type="EMBL" id="JAGRRH010000010">
    <property type="protein sequence ID" value="KAG7362925.1"/>
    <property type="molecule type" value="Genomic_DNA"/>
</dbReference>
<feature type="transmembrane region" description="Helical" evidence="5">
    <location>
        <begin position="20"/>
        <end position="41"/>
    </location>
</feature>
<keyword evidence="5" id="KW-0812">Transmembrane</keyword>
<reference evidence="7" key="2">
    <citation type="submission" date="2021-04" db="EMBL/GenBank/DDBJ databases">
        <authorList>
            <person name="Podell S."/>
        </authorList>
    </citation>
    <scope>NUCLEOTIDE SEQUENCE</scope>
    <source>
        <strain evidence="7">Hildebrandi</strain>
    </source>
</reference>
<keyword evidence="1" id="KW-0808">Transferase</keyword>
<dbReference type="PANTHER" id="PTHR10605:SF56">
    <property type="entry name" value="BIFUNCTIONAL HEPARAN SULFATE N-DEACETYLASE_N-SULFOTRANSFERASE"/>
    <property type="match status" value="1"/>
</dbReference>
<keyword evidence="8" id="KW-1185">Reference proteome</keyword>
<feature type="active site" description="For sulfotransferase activity" evidence="2">
    <location>
        <position position="158"/>
    </location>
</feature>
<feature type="binding site" evidence="3">
    <location>
        <position position="284"/>
    </location>
    <ligand>
        <name>3'-phosphoadenylyl sulfate</name>
        <dbReference type="ChEBI" id="CHEBI:58339"/>
    </ligand>
</feature>
<dbReference type="InterPro" id="IPR037359">
    <property type="entry name" value="NST/OST"/>
</dbReference>
<dbReference type="EMBL" id="JAGRRH010000025">
    <property type="protein sequence ID" value="KAG7341766.1"/>
    <property type="molecule type" value="Genomic_DNA"/>
</dbReference>
<feature type="binding site" evidence="3">
    <location>
        <position position="276"/>
    </location>
    <ligand>
        <name>3'-phosphoadenylyl sulfate</name>
        <dbReference type="ChEBI" id="CHEBI:58339"/>
    </ligand>
</feature>
<reference evidence="7" key="1">
    <citation type="journal article" date="2021" name="Sci. Rep.">
        <title>Diploid genomic architecture of Nitzschia inconspicua, an elite biomass production diatom.</title>
        <authorList>
            <person name="Oliver A."/>
            <person name="Podell S."/>
            <person name="Pinowska A."/>
            <person name="Traller J.C."/>
            <person name="Smith S.R."/>
            <person name="McClure R."/>
            <person name="Beliaev A."/>
            <person name="Bohutskyi P."/>
            <person name="Hill E.A."/>
            <person name="Rabines A."/>
            <person name="Zheng H."/>
            <person name="Allen L.Z."/>
            <person name="Kuo A."/>
            <person name="Grigoriev I.V."/>
            <person name="Allen A.E."/>
            <person name="Hazlebeck D."/>
            <person name="Allen E.E."/>
        </authorList>
    </citation>
    <scope>NUCLEOTIDE SEQUENCE</scope>
    <source>
        <strain evidence="7">Hildebrandi</strain>
    </source>
</reference>